<dbReference type="GO" id="GO:0005886">
    <property type="term" value="C:plasma membrane"/>
    <property type="evidence" value="ECO:0007669"/>
    <property type="project" value="UniProtKB-SubCell"/>
</dbReference>
<dbReference type="InterPro" id="IPR027567">
    <property type="entry name" value="Exosort_XrtM"/>
</dbReference>
<evidence type="ECO:0000256" key="8">
    <source>
        <dbReference type="SAM" id="Phobius"/>
    </source>
</evidence>
<keyword evidence="2" id="KW-1003">Cell membrane</keyword>
<evidence type="ECO:0000256" key="4">
    <source>
        <dbReference type="ARBA" id="ARBA00022692"/>
    </source>
</evidence>
<evidence type="ECO:0000256" key="5">
    <source>
        <dbReference type="ARBA" id="ARBA00022801"/>
    </source>
</evidence>
<keyword evidence="10" id="KW-1185">Reference proteome</keyword>
<evidence type="ECO:0000313" key="10">
    <source>
        <dbReference type="Proteomes" id="UP000077734"/>
    </source>
</evidence>
<dbReference type="NCBIfam" id="TIGR04178">
    <property type="entry name" value="exo_archaeo"/>
    <property type="match status" value="1"/>
</dbReference>
<dbReference type="InterPro" id="IPR026392">
    <property type="entry name" value="Exo/Archaeosortase_dom"/>
</dbReference>
<gene>
    <name evidence="9" type="ORF">A1356_14825</name>
</gene>
<dbReference type="AlphaFoldDB" id="A0AA91DB91"/>
<evidence type="ECO:0008006" key="11">
    <source>
        <dbReference type="Google" id="ProtNLM"/>
    </source>
</evidence>
<keyword evidence="5" id="KW-0378">Hydrolase</keyword>
<comment type="caution">
    <text evidence="9">The sequence shown here is derived from an EMBL/GenBank/DDBJ whole genome shotgun (WGS) entry which is preliminary data.</text>
</comment>
<evidence type="ECO:0000256" key="1">
    <source>
        <dbReference type="ARBA" id="ARBA00004651"/>
    </source>
</evidence>
<dbReference type="Pfam" id="PF09721">
    <property type="entry name" value="Exosortase_EpsH"/>
    <property type="match status" value="1"/>
</dbReference>
<evidence type="ECO:0000256" key="6">
    <source>
        <dbReference type="ARBA" id="ARBA00022989"/>
    </source>
</evidence>
<evidence type="ECO:0000256" key="3">
    <source>
        <dbReference type="ARBA" id="ARBA00022670"/>
    </source>
</evidence>
<name>A0AA91DB91_9GAMM</name>
<dbReference type="EMBL" id="LUUL01000085">
    <property type="protein sequence ID" value="OAI24766.1"/>
    <property type="molecule type" value="Genomic_DNA"/>
</dbReference>
<dbReference type="GO" id="GO:0006508">
    <property type="term" value="P:proteolysis"/>
    <property type="evidence" value="ECO:0007669"/>
    <property type="project" value="UniProtKB-KW"/>
</dbReference>
<evidence type="ECO:0000256" key="2">
    <source>
        <dbReference type="ARBA" id="ARBA00022475"/>
    </source>
</evidence>
<proteinExistence type="predicted"/>
<feature type="transmembrane region" description="Helical" evidence="8">
    <location>
        <begin position="88"/>
        <end position="110"/>
    </location>
</feature>
<accession>A0AA91DB91</accession>
<dbReference type="Proteomes" id="UP000077734">
    <property type="component" value="Unassembled WGS sequence"/>
</dbReference>
<keyword evidence="7 8" id="KW-0472">Membrane</keyword>
<evidence type="ECO:0000313" key="9">
    <source>
        <dbReference type="EMBL" id="OAI24766.1"/>
    </source>
</evidence>
<keyword evidence="3" id="KW-0645">Protease</keyword>
<keyword evidence="4 8" id="KW-0812">Transmembrane</keyword>
<sequence length="154" mass="17000">MHQAYFQIPDDLLRDTLYHWALVRPNVAVIDLLAPGEEQVVAVGNHLVSARANLEIVRGCDGSGAMFLVVSAMLAYPANLGRKLAGVLAAAGFMYLLNLLRIAAIYFVVAYYPAWFLPAHTYFAPTLIVVLGCLFFAWWAAWARSDADGQRRVS</sequence>
<dbReference type="GO" id="GO:0008233">
    <property type="term" value="F:peptidase activity"/>
    <property type="evidence" value="ECO:0007669"/>
    <property type="project" value="UniProtKB-KW"/>
</dbReference>
<comment type="subcellular location">
    <subcellularLocation>
        <location evidence="1">Cell membrane</location>
        <topology evidence="1">Multi-pass membrane protein</topology>
    </subcellularLocation>
</comment>
<evidence type="ECO:0000256" key="7">
    <source>
        <dbReference type="ARBA" id="ARBA00023136"/>
    </source>
</evidence>
<feature type="transmembrane region" description="Helical" evidence="8">
    <location>
        <begin position="122"/>
        <end position="142"/>
    </location>
</feature>
<organism evidence="9 10">
    <name type="scientific">Methylomonas koyamae</name>
    <dbReference type="NCBI Taxonomy" id="702114"/>
    <lineage>
        <taxon>Bacteria</taxon>
        <taxon>Pseudomonadati</taxon>
        <taxon>Pseudomonadota</taxon>
        <taxon>Gammaproteobacteria</taxon>
        <taxon>Methylococcales</taxon>
        <taxon>Methylococcaceae</taxon>
        <taxon>Methylomonas</taxon>
    </lineage>
</organism>
<protein>
    <recommendedName>
        <fullName evidence="11">Exosortase family protein XrtM</fullName>
    </recommendedName>
</protein>
<dbReference type="InterPro" id="IPR019127">
    <property type="entry name" value="Exosortase"/>
</dbReference>
<keyword evidence="6 8" id="KW-1133">Transmembrane helix</keyword>
<reference evidence="9 10" key="1">
    <citation type="submission" date="2016-03" db="EMBL/GenBank/DDBJ databases">
        <authorList>
            <person name="Heylen K."/>
            <person name="De Vos P."/>
            <person name="Vekeman B."/>
        </authorList>
    </citation>
    <scope>NUCLEOTIDE SEQUENCE [LARGE SCALE GENOMIC DNA]</scope>
    <source>
        <strain evidence="9 10">R-49807</strain>
    </source>
</reference>
<dbReference type="NCBIfam" id="TIGR04300">
    <property type="entry name" value="exosort_XrtM"/>
    <property type="match status" value="1"/>
</dbReference>